<sequence length="322" mass="34724">MSSNTSPMQVQPRLTQIALAIKPEGMIADAVLPRVQTDGEKFVYTKFNTSEVFTIPDTKVGRTSEPNQVEFGSVDVTAATEDHALDDLVPNKDVDNAKNSNSGANPLDIAAENTTVLLEMAREQRVANLVFNLNTYSSSLRETLSGVGQWSDYTNSNPVAAILAAMDKMLVRPTDIVFGQATWTAFRQHPKVVAAVLNMTGGQGGLAASGYATREAVAALLELRRVHVGQAFANTANKGQTASYSRLWGKHCALLKIETAVRNTRSPMPTFGFTAQWGSRIAGTIDAPTKGVRGSQIVRVGEQVIELVTMQEAGYYFQNAVA</sequence>
<protein>
    <recommendedName>
        <fullName evidence="3">Phage capsid protein</fullName>
    </recommendedName>
</protein>
<dbReference type="RefSeq" id="WP_210810100.1">
    <property type="nucleotide sequence ID" value="NZ_JAGQDG010000006.1"/>
</dbReference>
<evidence type="ECO:0008006" key="3">
    <source>
        <dbReference type="Google" id="ProtNLM"/>
    </source>
</evidence>
<proteinExistence type="predicted"/>
<reference evidence="1 2" key="1">
    <citation type="submission" date="2021-04" db="EMBL/GenBank/DDBJ databases">
        <title>The genome sequence of type strain Ideonella paludis KCTC 32238.</title>
        <authorList>
            <person name="Liu Y."/>
        </authorList>
    </citation>
    <scope>NUCLEOTIDE SEQUENCE [LARGE SCALE GENOMIC DNA]</scope>
    <source>
        <strain evidence="1 2">KCTC 32238</strain>
    </source>
</reference>
<gene>
    <name evidence="1" type="ORF">KAK11_15375</name>
</gene>
<keyword evidence="2" id="KW-1185">Reference proteome</keyword>
<evidence type="ECO:0000313" key="1">
    <source>
        <dbReference type="EMBL" id="MBQ0936713.1"/>
    </source>
</evidence>
<accession>A0ABS5DZY2</accession>
<dbReference type="Gene3D" id="3.90.1690.10">
    <property type="entry name" value="phage-related protein like domain"/>
    <property type="match status" value="1"/>
</dbReference>
<dbReference type="InterPro" id="IPR053738">
    <property type="entry name" value="Lambda_capsid_assembly"/>
</dbReference>
<evidence type="ECO:0000313" key="2">
    <source>
        <dbReference type="Proteomes" id="UP000672097"/>
    </source>
</evidence>
<organism evidence="1 2">
    <name type="scientific">Ideonella paludis</name>
    <dbReference type="NCBI Taxonomy" id="1233411"/>
    <lineage>
        <taxon>Bacteria</taxon>
        <taxon>Pseudomonadati</taxon>
        <taxon>Pseudomonadota</taxon>
        <taxon>Betaproteobacteria</taxon>
        <taxon>Burkholderiales</taxon>
        <taxon>Sphaerotilaceae</taxon>
        <taxon>Ideonella</taxon>
    </lineage>
</organism>
<name>A0ABS5DZY2_9BURK</name>
<comment type="caution">
    <text evidence="1">The sequence shown here is derived from an EMBL/GenBank/DDBJ whole genome shotgun (WGS) entry which is preliminary data.</text>
</comment>
<dbReference type="EMBL" id="JAGQDG010000006">
    <property type="protein sequence ID" value="MBQ0936713.1"/>
    <property type="molecule type" value="Genomic_DNA"/>
</dbReference>
<dbReference type="Proteomes" id="UP000672097">
    <property type="component" value="Unassembled WGS sequence"/>
</dbReference>